<accession>A0ABV4EJ47</accession>
<dbReference type="SUPFAM" id="SSF53756">
    <property type="entry name" value="UDP-Glycosyltransferase/glycogen phosphorylase"/>
    <property type="match status" value="1"/>
</dbReference>
<feature type="domain" description="Glycosyl transferase family 1" evidence="2">
    <location>
        <begin position="334"/>
        <end position="490"/>
    </location>
</feature>
<sequence>MVLNDSADSATAVSKIGILLPGVLTFKNAGLTGSAIARTTALQSVSVESVLLTHVWQPFIGDEIDRLLESGRLLPTVEVSNLFVELARWASTAHSEGSATPHIDTILTKNGAARIFLEPFIDARATERASVQYYGDSDRIASVDLFSNGQAYAKVFANESGCIARIQEFDDSGKFQTDRFLTATGDVFLVYGSFGESGFGYYSVEGDSKEWIGSKEALIGYWLKRKFRSVELGALVSEFAPHAIHLDAIGEASAVLGTKSIYVLHSNHLKPPYRDARQARPGLADALERISEMDALVVLTDQQRFDLFKKYGHFSRMHVVPHAVEAARSARVGDRDPKLAVIISRVDPGKGHIPFVRAVAEHVNDWQGYRVEVWGAGQLCDELVSEIDRLGVGDIVRYCGFTTSPNEVYSRASVALFPNTQEAQPISVLEAKAVGAVPVGFDFKYGARSMISDCKSGIIVDPGDFSDLSWSCLSLLGNPELCASFASNAAAEANSRSSVDLGRDWKRLIESLQ</sequence>
<gene>
    <name evidence="3" type="ORF">ABH903_001562</name>
</gene>
<evidence type="ECO:0000313" key="4">
    <source>
        <dbReference type="Proteomes" id="UP001565435"/>
    </source>
</evidence>
<evidence type="ECO:0000256" key="1">
    <source>
        <dbReference type="ARBA" id="ARBA00022679"/>
    </source>
</evidence>
<evidence type="ECO:0000259" key="2">
    <source>
        <dbReference type="Pfam" id="PF00534"/>
    </source>
</evidence>
<proteinExistence type="predicted"/>
<keyword evidence="1" id="KW-0808">Transferase</keyword>
<dbReference type="Gene3D" id="3.40.50.2000">
    <property type="entry name" value="Glycogen Phosphorylase B"/>
    <property type="match status" value="2"/>
</dbReference>
<dbReference type="PANTHER" id="PTHR12526">
    <property type="entry name" value="GLYCOSYLTRANSFERASE"/>
    <property type="match status" value="1"/>
</dbReference>
<dbReference type="Pfam" id="PF00534">
    <property type="entry name" value="Glycos_transf_1"/>
    <property type="match status" value="1"/>
</dbReference>
<dbReference type="RefSeq" id="WP_370035837.1">
    <property type="nucleotide sequence ID" value="NZ_JBGBYS010000007.1"/>
</dbReference>
<evidence type="ECO:0000313" key="3">
    <source>
        <dbReference type="EMBL" id="MEY9258541.1"/>
    </source>
</evidence>
<comment type="caution">
    <text evidence="3">The sequence shown here is derived from an EMBL/GenBank/DDBJ whole genome shotgun (WGS) entry which is preliminary data.</text>
</comment>
<dbReference type="InterPro" id="IPR001296">
    <property type="entry name" value="Glyco_trans_1"/>
</dbReference>
<reference evidence="3 4" key="1">
    <citation type="submission" date="2024-07" db="EMBL/GenBank/DDBJ databases">
        <title>Mealworm larvae gut microbial communities from Newark, Delaware, USA.</title>
        <authorList>
            <person name="Blenner M."/>
        </authorList>
    </citation>
    <scope>NUCLEOTIDE SEQUENCE [LARGE SCALE GENOMIC DNA]</scope>
    <source>
        <strain evidence="3 4">UD i117</strain>
    </source>
</reference>
<dbReference type="EMBL" id="JBGBYS010000007">
    <property type="protein sequence ID" value="MEY9258541.1"/>
    <property type="molecule type" value="Genomic_DNA"/>
</dbReference>
<name>A0ABV4EJ47_BREEP</name>
<dbReference type="Proteomes" id="UP001565435">
    <property type="component" value="Unassembled WGS sequence"/>
</dbReference>
<protein>
    <submittedName>
        <fullName evidence="3">Glycosyltransferase involved in cell wall biosynthesis</fullName>
    </submittedName>
</protein>
<keyword evidence="4" id="KW-1185">Reference proteome</keyword>
<organism evidence="3 4">
    <name type="scientific">Brevibacterium epidermidis</name>
    <dbReference type="NCBI Taxonomy" id="1698"/>
    <lineage>
        <taxon>Bacteria</taxon>
        <taxon>Bacillati</taxon>
        <taxon>Actinomycetota</taxon>
        <taxon>Actinomycetes</taxon>
        <taxon>Micrococcales</taxon>
        <taxon>Brevibacteriaceae</taxon>
        <taxon>Brevibacterium</taxon>
    </lineage>
</organism>